<feature type="compositionally biased region" description="Polar residues" evidence="1">
    <location>
        <begin position="97"/>
        <end position="106"/>
    </location>
</feature>
<feature type="compositionally biased region" description="Acidic residues" evidence="1">
    <location>
        <begin position="599"/>
        <end position="610"/>
    </location>
</feature>
<feature type="compositionally biased region" description="Polar residues" evidence="1">
    <location>
        <begin position="227"/>
        <end position="242"/>
    </location>
</feature>
<dbReference type="STRING" id="35525.A0A162DF75"/>
<evidence type="ECO:0000256" key="1">
    <source>
        <dbReference type="SAM" id="MobiDB-lite"/>
    </source>
</evidence>
<dbReference type="GO" id="GO:0005634">
    <property type="term" value="C:nucleus"/>
    <property type="evidence" value="ECO:0007669"/>
    <property type="project" value="TreeGrafter"/>
</dbReference>
<dbReference type="GO" id="GO:0008270">
    <property type="term" value="F:zinc ion binding"/>
    <property type="evidence" value="ECO:0007669"/>
    <property type="project" value="InterPro"/>
</dbReference>
<feature type="compositionally biased region" description="Basic and acidic residues" evidence="1">
    <location>
        <begin position="49"/>
        <end position="67"/>
    </location>
</feature>
<comment type="caution">
    <text evidence="3">The sequence shown here is derived from an EMBL/GenBank/DDBJ whole genome shotgun (WGS) entry which is preliminary data.</text>
</comment>
<feature type="region of interest" description="Disordered" evidence="1">
    <location>
        <begin position="546"/>
        <end position="577"/>
    </location>
</feature>
<feature type="compositionally biased region" description="Basic and acidic residues" evidence="1">
    <location>
        <begin position="252"/>
        <end position="274"/>
    </location>
</feature>
<dbReference type="GO" id="GO:0003676">
    <property type="term" value="F:nucleic acid binding"/>
    <property type="evidence" value="ECO:0007669"/>
    <property type="project" value="InterPro"/>
</dbReference>
<dbReference type="EMBL" id="LRGB01001654">
    <property type="protein sequence ID" value="KZS10954.1"/>
    <property type="molecule type" value="Genomic_DNA"/>
</dbReference>
<dbReference type="InterPro" id="IPR026811">
    <property type="entry name" value="CIZ1"/>
</dbReference>
<feature type="region of interest" description="Disordered" evidence="1">
    <location>
        <begin position="1"/>
        <end position="316"/>
    </location>
</feature>
<feature type="domain" description="U1-type" evidence="2">
    <location>
        <begin position="415"/>
        <end position="452"/>
    </location>
</feature>
<feature type="compositionally biased region" description="Basic and acidic residues" evidence="1">
    <location>
        <begin position="281"/>
        <end position="316"/>
    </location>
</feature>
<sequence length="651" mass="74624">MDRHRGSAYRNLSSSNYSSSGYAPRNFDSNYNRRGQSNEIPHLGWSSERGTHPASKEYERYSSSERGTKRRYEHSGEHKKSYSHHGHDQEPQRKYQRSNGSNSFDGRSNHLHHRSQYEQSSSSNRGRNYTYENSRPSSHDHDSNQSQRRANENRRYQQRGAGSSSGHRGSGGYISSRGRGRGRGANRNHNAGSHSKNKDYQREKNEDSPSPNRLSITEEATCASDVPSVSPSRQPPENNLDATSDKVAAAHPESDKSTREQDGDGLEKVIKIEMEQEQAIDESKITDEDQLSRTAEPGKKPETERSPKRKGTSKEFPEHFIKLQCPHCNQRSVTFREYILHLSSPRHEKSLEKISLQHRMSLAKLRTRQRKEQLQIEAQTSRSSHKSQMNFCAICKLCHSESRPNHEITELHKIIKNFLMPYCPICRVNFKSRMLYEKHVATLPHIKNKVNMEKSYERRREEERKHERDGFEKDEVILDLENFMTLDAVGSVDGDNDNGMSLEETAVGQECVKKVEAFFCDLCQRYLSRVEPLEKGLEFHCRTRSHHRAYEERQNSHKELEGGAESEGAVEKEGLKRSESQELLLVEAEKDIGEMCDLIGDDDQTAEEEIGALRESSGNVEEQAHANTQENSEITQTTNNDTCEQDNRSTI</sequence>
<feature type="compositionally biased region" description="Low complexity" evidence="1">
    <location>
        <begin position="159"/>
        <end position="177"/>
    </location>
</feature>
<dbReference type="PANTHER" id="PTHR15491:SF18">
    <property type="entry name" value="CIZ1 ZINC FINGER PROTEIN, ISOFORM A"/>
    <property type="match status" value="1"/>
</dbReference>
<accession>A0A162DF75</accession>
<name>A0A162DF75_9CRUS</name>
<feature type="compositionally biased region" description="Polar residues" evidence="1">
    <location>
        <begin position="27"/>
        <end position="39"/>
    </location>
</feature>
<dbReference type="OrthoDB" id="6354489at2759"/>
<feature type="compositionally biased region" description="Basic and acidic residues" evidence="1">
    <location>
        <begin position="137"/>
        <end position="155"/>
    </location>
</feature>
<feature type="domain" description="U1-type" evidence="2">
    <location>
        <begin position="515"/>
        <end position="553"/>
    </location>
</feature>
<dbReference type="Proteomes" id="UP000076858">
    <property type="component" value="Unassembled WGS sequence"/>
</dbReference>
<feature type="region of interest" description="Disordered" evidence="1">
    <location>
        <begin position="599"/>
        <end position="651"/>
    </location>
</feature>
<evidence type="ECO:0000313" key="3">
    <source>
        <dbReference type="EMBL" id="KZS10954.1"/>
    </source>
</evidence>
<reference evidence="3 4" key="1">
    <citation type="submission" date="2016-03" db="EMBL/GenBank/DDBJ databases">
        <title>EvidentialGene: Evidence-directed Construction of Genes on Genomes.</title>
        <authorList>
            <person name="Gilbert D.G."/>
            <person name="Choi J.-H."/>
            <person name="Mockaitis K."/>
            <person name="Colbourne J."/>
            <person name="Pfrender M."/>
        </authorList>
    </citation>
    <scope>NUCLEOTIDE SEQUENCE [LARGE SCALE GENOMIC DNA]</scope>
    <source>
        <strain evidence="3 4">Xinb3</strain>
        <tissue evidence="3">Complete organism</tissue>
    </source>
</reference>
<feature type="compositionally biased region" description="Low complexity" evidence="1">
    <location>
        <begin position="8"/>
        <end position="20"/>
    </location>
</feature>
<feature type="compositionally biased region" description="Basic and acidic residues" evidence="1">
    <location>
        <begin position="73"/>
        <end position="93"/>
    </location>
</feature>
<proteinExistence type="predicted"/>
<organism evidence="3 4">
    <name type="scientific">Daphnia magna</name>
    <dbReference type="NCBI Taxonomy" id="35525"/>
    <lineage>
        <taxon>Eukaryota</taxon>
        <taxon>Metazoa</taxon>
        <taxon>Ecdysozoa</taxon>
        <taxon>Arthropoda</taxon>
        <taxon>Crustacea</taxon>
        <taxon>Branchiopoda</taxon>
        <taxon>Diplostraca</taxon>
        <taxon>Cladocera</taxon>
        <taxon>Anomopoda</taxon>
        <taxon>Daphniidae</taxon>
        <taxon>Daphnia</taxon>
    </lineage>
</organism>
<dbReference type="AlphaFoldDB" id="A0A162DF75"/>
<feature type="compositionally biased region" description="Polar residues" evidence="1">
    <location>
        <begin position="117"/>
        <end position="136"/>
    </location>
</feature>
<evidence type="ECO:0000313" key="4">
    <source>
        <dbReference type="Proteomes" id="UP000076858"/>
    </source>
</evidence>
<feature type="compositionally biased region" description="Basic and acidic residues" evidence="1">
    <location>
        <begin position="196"/>
        <end position="207"/>
    </location>
</feature>
<evidence type="ECO:0000259" key="2">
    <source>
        <dbReference type="SMART" id="SM00451"/>
    </source>
</evidence>
<feature type="compositionally biased region" description="Basic and acidic residues" evidence="1">
    <location>
        <begin position="548"/>
        <end position="561"/>
    </location>
</feature>
<dbReference type="SMART" id="SM00451">
    <property type="entry name" value="ZnF_U1"/>
    <property type="match status" value="2"/>
</dbReference>
<gene>
    <name evidence="3" type="ORF">APZ42_024452</name>
</gene>
<protein>
    <recommendedName>
        <fullName evidence="2">U1-type domain-containing protein</fullName>
    </recommendedName>
</protein>
<dbReference type="InterPro" id="IPR003604">
    <property type="entry name" value="Matrin/U1-like-C_Znf_C2H2"/>
</dbReference>
<feature type="compositionally biased region" description="Polar residues" evidence="1">
    <location>
        <begin position="616"/>
        <end position="651"/>
    </location>
</feature>
<keyword evidence="4" id="KW-1185">Reference proteome</keyword>
<dbReference type="PANTHER" id="PTHR15491">
    <property type="match status" value="1"/>
</dbReference>